<accession>A0A6M1LG42</accession>
<comment type="caution">
    <text evidence="2">The sequence shown here is derived from an EMBL/GenBank/DDBJ whole genome shotgun (WGS) entry which is preliminary data.</text>
</comment>
<dbReference type="EMBL" id="JAAIKB010000001">
    <property type="protein sequence ID" value="NGM19230.1"/>
    <property type="molecule type" value="Genomic_DNA"/>
</dbReference>
<feature type="compositionally biased region" description="Low complexity" evidence="1">
    <location>
        <begin position="1"/>
        <end position="15"/>
    </location>
</feature>
<keyword evidence="3" id="KW-1185">Reference proteome</keyword>
<proteinExistence type="predicted"/>
<sequence>MTDTPKPTGAPTGATERMNSADAETPNTAAKVQKPGVTRNPDAKVPSDLYPDPPGVTDDTKGGPDD</sequence>
<protein>
    <submittedName>
        <fullName evidence="2">Uncharacterized protein</fullName>
    </submittedName>
</protein>
<dbReference type="Proteomes" id="UP000475385">
    <property type="component" value="Unassembled WGS sequence"/>
</dbReference>
<name>A0A6M1LG42_9PROT</name>
<organism evidence="2 3">
    <name type="scientific">Falsiroseomonas algicola</name>
    <dbReference type="NCBI Taxonomy" id="2716930"/>
    <lineage>
        <taxon>Bacteria</taxon>
        <taxon>Pseudomonadati</taxon>
        <taxon>Pseudomonadota</taxon>
        <taxon>Alphaproteobacteria</taxon>
        <taxon>Acetobacterales</taxon>
        <taxon>Roseomonadaceae</taxon>
        <taxon>Falsiroseomonas</taxon>
    </lineage>
</organism>
<feature type="region of interest" description="Disordered" evidence="1">
    <location>
        <begin position="1"/>
        <end position="66"/>
    </location>
</feature>
<evidence type="ECO:0000256" key="1">
    <source>
        <dbReference type="SAM" id="MobiDB-lite"/>
    </source>
</evidence>
<reference evidence="2 3" key="1">
    <citation type="submission" date="2020-03" db="EMBL/GenBank/DDBJ databases">
        <title>Roseomonas stagni sp. nov., isolated from pond water in Japan.</title>
        <authorList>
            <person name="Furuhata K."/>
            <person name="Miyamoto H."/>
            <person name="Goto K."/>
        </authorList>
    </citation>
    <scope>NUCLEOTIDE SEQUENCE [LARGE SCALE GENOMIC DNA]</scope>
    <source>
        <strain evidence="2 3">PeD5</strain>
    </source>
</reference>
<dbReference type="RefSeq" id="WP_164693065.1">
    <property type="nucleotide sequence ID" value="NZ_JAAIKB010000001.1"/>
</dbReference>
<evidence type="ECO:0000313" key="2">
    <source>
        <dbReference type="EMBL" id="NGM19230.1"/>
    </source>
</evidence>
<evidence type="ECO:0000313" key="3">
    <source>
        <dbReference type="Proteomes" id="UP000475385"/>
    </source>
</evidence>
<dbReference type="AlphaFoldDB" id="A0A6M1LG42"/>
<gene>
    <name evidence="2" type="ORF">G3576_04330</name>
</gene>